<feature type="compositionally biased region" description="Polar residues" evidence="2">
    <location>
        <begin position="1074"/>
        <end position="1087"/>
    </location>
</feature>
<dbReference type="GO" id="GO:0000978">
    <property type="term" value="F:RNA polymerase II cis-regulatory region sequence-specific DNA binding"/>
    <property type="evidence" value="ECO:0007669"/>
    <property type="project" value="TreeGrafter"/>
</dbReference>
<feature type="compositionally biased region" description="Basic and acidic residues" evidence="2">
    <location>
        <begin position="329"/>
        <end position="354"/>
    </location>
</feature>
<evidence type="ECO:0000259" key="3">
    <source>
        <dbReference type="PROSITE" id="PS51526"/>
    </source>
</evidence>
<proteinExistence type="predicted"/>
<feature type="compositionally biased region" description="Polar residues" evidence="2">
    <location>
        <begin position="720"/>
        <end position="736"/>
    </location>
</feature>
<feature type="compositionally biased region" description="Polar residues" evidence="2">
    <location>
        <begin position="385"/>
        <end position="401"/>
    </location>
</feature>
<accession>A0A6J1SKH4</accession>
<reference evidence="5" key="1">
    <citation type="submission" date="2025-08" db="UniProtKB">
        <authorList>
            <consortium name="RefSeq"/>
        </authorList>
    </citation>
    <scope>IDENTIFICATION</scope>
    <source>
        <tissue evidence="5">Whole organism</tissue>
    </source>
</reference>
<dbReference type="AlphaFoldDB" id="A0A6J1SKH4"/>
<dbReference type="Gene3D" id="6.10.140.1290">
    <property type="match status" value="1"/>
</dbReference>
<feature type="region of interest" description="Disordered" evidence="2">
    <location>
        <begin position="288"/>
        <end position="377"/>
    </location>
</feature>
<feature type="region of interest" description="Disordered" evidence="2">
    <location>
        <begin position="382"/>
        <end position="401"/>
    </location>
</feature>
<dbReference type="InterPro" id="IPR003150">
    <property type="entry name" value="DNA-bd_RFX"/>
</dbReference>
<evidence type="ECO:0000256" key="2">
    <source>
        <dbReference type="SAM" id="MobiDB-lite"/>
    </source>
</evidence>
<dbReference type="Proteomes" id="UP000504606">
    <property type="component" value="Unplaced"/>
</dbReference>
<evidence type="ECO:0000313" key="5">
    <source>
        <dbReference type="RefSeq" id="XP_026279820.1"/>
    </source>
</evidence>
<dbReference type="RefSeq" id="XP_026279820.1">
    <property type="nucleotide sequence ID" value="XM_026424035.2"/>
</dbReference>
<organism evidence="4 5">
    <name type="scientific">Frankliniella occidentalis</name>
    <name type="common">Western flower thrips</name>
    <name type="synonym">Euthrips occidentalis</name>
    <dbReference type="NCBI Taxonomy" id="133901"/>
    <lineage>
        <taxon>Eukaryota</taxon>
        <taxon>Metazoa</taxon>
        <taxon>Ecdysozoa</taxon>
        <taxon>Arthropoda</taxon>
        <taxon>Hexapoda</taxon>
        <taxon>Insecta</taxon>
        <taxon>Pterygota</taxon>
        <taxon>Neoptera</taxon>
        <taxon>Paraneoptera</taxon>
        <taxon>Thysanoptera</taxon>
        <taxon>Terebrantia</taxon>
        <taxon>Thripoidea</taxon>
        <taxon>Thripidae</taxon>
        <taxon>Frankliniella</taxon>
    </lineage>
</organism>
<keyword evidence="1 5" id="KW-0238">DNA-binding</keyword>
<feature type="compositionally biased region" description="Polar residues" evidence="2">
    <location>
        <begin position="364"/>
        <end position="374"/>
    </location>
</feature>
<dbReference type="InterPro" id="IPR036390">
    <property type="entry name" value="WH_DNA-bd_sf"/>
</dbReference>
<sequence>MSNSNIMESLDRKVSTLGGLTAASDYPEAPNIKCEMDNSSISSDRQLLNLRDLDESDRTTMIQDTVEKSISMESKHTIECLLAQIRQLSPIEKLLLYLKLPNGRSSVDPLRQNLNPLGSRLEIHHTITWIKTHLQEDPEVSLPKQDVYEQYLEFCQGNSVKPLSTADFGKVMKQVYPNVRPRRLGTRGHSRYCYAGLRKRMHLAPPILPDLGPSEKSALEDSNGGKAGSPERTLLVAVSVLIREWAGKTLGLRFSSLQDLACHLVQSMSVNVQTTAALTVLSALNPPVPRSAGHSRPTSSAASLGSEGRPPSSCSLGLSRPASETPRSSIERDHKRKIQEDVERMRSKNCESKMRGKRTKHRSSSSPQENSSGVRRSVANKLVGPTTNSNCDNSMGSQSHSTVPYMSTKNGQADVQNNNTLLSNGSALDTHALPLNSLFSESLVPDASDASSTINTHVGVDTYAPTQRPEGGPDGKLPIPRLPKPNCKQNVPNYMNMPFTSPSLTRNQQSSLQHQSVQKQKYKPIKPKPHAEDSSVIKSDGDTSKQLPSSDHNGMLKLVSSQKSGNDAIIGCLEKDALDDYLHGGSNSQEQEEELMQYFPPQAPQNQSPSMQVDPTNSMDKISQLRRLLEKNMNQDMAGKGPQYPNGLSAAASLSLLSQRSQQKQSLILPALLTCQQNNARRVSFEVPGDPDSAANSVPPSPNTKQRFSFTPISPRPYSPTKSSSANASPFVSPRNTPIPRRMSTQPSTTFMQTASSSMYPGKPIHKGNLPRTMMRSMSVNSEACSLSPFQAVNQRSFIASNSVDTNQMNIDVKPDISSLQEMSNNTVNAQANAYSSTWNPSQNLTSALSPLQLPRSQYQVSMSAPQSPVVHCSKSLKKSTFNFRKETRAHSFDMENSNLLLSTVDFKNQTELLPCQGNHLMQNVPDKYSQEVSEIFPEDDVMMQQHLSSMPCMSSFRSQSVPLRRMVNSVAVSPMPATALPSPHYGPPPSQQGFFSFNQFTPGSSVAPTPVPSEIADFGVDSEGMHSSTGLQDLELMREDLGDASQGANMATESFNPDILHEMLNMFDDGKNDAQQTTQDFPQTPEQYKPDPETTLRGDPLFSSFRLQAVGSDGSCPEEQLTLTVTQPRVTSSADPILTELSSMAEATSAQQGMDSLLEGAPSSFITEDLECEISQLTREVGNSSS</sequence>
<dbReference type="PANTHER" id="PTHR12619">
    <property type="entry name" value="RFX TRANSCRIPTION FACTOR FAMILY"/>
    <property type="match status" value="1"/>
</dbReference>
<dbReference type="PROSITE" id="PS51526">
    <property type="entry name" value="RFX_DBD"/>
    <property type="match status" value="1"/>
</dbReference>
<feature type="compositionally biased region" description="Polar residues" evidence="2">
    <location>
        <begin position="487"/>
        <end position="517"/>
    </location>
</feature>
<feature type="region of interest" description="Disordered" evidence="2">
    <location>
        <begin position="205"/>
        <end position="228"/>
    </location>
</feature>
<feature type="compositionally biased region" description="Polar residues" evidence="2">
    <location>
        <begin position="694"/>
        <end position="712"/>
    </location>
</feature>
<protein>
    <submittedName>
        <fullName evidence="5">DNA-binding protein RFX7</fullName>
    </submittedName>
</protein>
<dbReference type="GO" id="GO:0000981">
    <property type="term" value="F:DNA-binding transcription factor activity, RNA polymerase II-specific"/>
    <property type="evidence" value="ECO:0007669"/>
    <property type="project" value="TreeGrafter"/>
</dbReference>
<dbReference type="OrthoDB" id="10069709at2759"/>
<gene>
    <name evidence="5" type="primary">LOC113207458</name>
</gene>
<evidence type="ECO:0000313" key="4">
    <source>
        <dbReference type="Proteomes" id="UP000504606"/>
    </source>
</evidence>
<feature type="compositionally biased region" description="Basic and acidic residues" evidence="2">
    <location>
        <begin position="529"/>
        <end position="543"/>
    </location>
</feature>
<keyword evidence="4" id="KW-1185">Reference proteome</keyword>
<name>A0A6J1SKH4_FRAOC</name>
<dbReference type="SUPFAM" id="SSF46785">
    <property type="entry name" value="Winged helix' DNA-binding domain"/>
    <property type="match status" value="1"/>
</dbReference>
<dbReference type="Pfam" id="PF02257">
    <property type="entry name" value="RFX_DNA_binding"/>
    <property type="match status" value="1"/>
</dbReference>
<evidence type="ECO:0000256" key="1">
    <source>
        <dbReference type="ARBA" id="ARBA00023125"/>
    </source>
</evidence>
<dbReference type="InterPro" id="IPR039779">
    <property type="entry name" value="RFX-like"/>
</dbReference>
<feature type="region of interest" description="Disordered" evidence="2">
    <location>
        <begin position="684"/>
        <end position="747"/>
    </location>
</feature>
<dbReference type="FunFam" id="1.10.10.10:FF:000422">
    <property type="entry name" value="DNA-binding protein RFX7"/>
    <property type="match status" value="1"/>
</dbReference>
<dbReference type="GeneID" id="113207458"/>
<dbReference type="Gene3D" id="1.10.10.10">
    <property type="entry name" value="Winged helix-like DNA-binding domain superfamily/Winged helix DNA-binding domain"/>
    <property type="match status" value="1"/>
</dbReference>
<dbReference type="InterPro" id="IPR036388">
    <property type="entry name" value="WH-like_DNA-bd_sf"/>
</dbReference>
<dbReference type="KEGG" id="foc:113207458"/>
<dbReference type="Pfam" id="PF18326">
    <property type="entry name" value="RFX5_N"/>
    <property type="match status" value="1"/>
</dbReference>
<feature type="region of interest" description="Disordered" evidence="2">
    <location>
        <begin position="1074"/>
        <end position="1093"/>
    </location>
</feature>
<dbReference type="PANTHER" id="PTHR12619:SF21">
    <property type="entry name" value="RFX-TYPE WINGED-HELIX DOMAIN-CONTAINING PROTEIN"/>
    <property type="match status" value="1"/>
</dbReference>
<feature type="domain" description="RFX-type winged-helix" evidence="3">
    <location>
        <begin position="126"/>
        <end position="201"/>
    </location>
</feature>
<feature type="region of interest" description="Disordered" evidence="2">
    <location>
        <begin position="460"/>
        <end position="557"/>
    </location>
</feature>